<dbReference type="Proteomes" id="UP000045545">
    <property type="component" value="Unassembled WGS sequence"/>
</dbReference>
<organism evidence="1 2">
    <name type="scientific">Syntrophomonas zehnderi OL-4</name>
    <dbReference type="NCBI Taxonomy" id="690567"/>
    <lineage>
        <taxon>Bacteria</taxon>
        <taxon>Bacillati</taxon>
        <taxon>Bacillota</taxon>
        <taxon>Clostridia</taxon>
        <taxon>Eubacteriales</taxon>
        <taxon>Syntrophomonadaceae</taxon>
        <taxon>Syntrophomonas</taxon>
    </lineage>
</organism>
<gene>
    <name evidence="1" type="ORF">2187</name>
</gene>
<sequence>MLFSGCADKKNPVTIPDASSPEGIINSKAAQAPTERSTDNNTPESYLVSLLKHDNLKVSEDLISQFFKYYRMNPYELAMLPAFASPEQADWDQFTLYIYMNFVSPRNEAKYENLDDVLTKEKFAKTVNKYFGRINYTDRGSSYLTYDNGVYCIKPGDTMRHGYYRLTNISKDTDGIYTAVFDGLFFGELESSDLYEDATPNIKAIRDAAGTTEAMQKAEFEKTVLDIFLKPNYNQILRMTEKVTIQFTLSGDDTFPFAYKSCKITKY</sequence>
<protein>
    <submittedName>
        <fullName evidence="1">Uncharacterized</fullName>
    </submittedName>
</protein>
<proteinExistence type="predicted"/>
<dbReference type="EMBL" id="CGIH01000038">
    <property type="protein sequence ID" value="CFX91518.1"/>
    <property type="molecule type" value="Genomic_DNA"/>
</dbReference>
<name>A0A0E4C9A7_9FIRM</name>
<evidence type="ECO:0000313" key="2">
    <source>
        <dbReference type="Proteomes" id="UP000045545"/>
    </source>
</evidence>
<reference evidence="1 2" key="1">
    <citation type="submission" date="2015-03" db="EMBL/GenBank/DDBJ databases">
        <authorList>
            <person name="Murphy D."/>
        </authorList>
    </citation>
    <scope>NUCLEOTIDE SEQUENCE [LARGE SCALE GENOMIC DNA]</scope>
    <source>
        <strain evidence="1 2">OL-4</strain>
    </source>
</reference>
<evidence type="ECO:0000313" key="1">
    <source>
        <dbReference type="EMBL" id="CFX91518.1"/>
    </source>
</evidence>
<accession>A0A0E4C9A7</accession>
<dbReference type="AlphaFoldDB" id="A0A0E4C9A7"/>
<keyword evidence="2" id="KW-1185">Reference proteome</keyword>